<dbReference type="InterPro" id="IPR024524">
    <property type="entry name" value="DUF3800"/>
</dbReference>
<proteinExistence type="predicted"/>
<gene>
    <name evidence="1" type="ORF">K8U81_10525</name>
</gene>
<evidence type="ECO:0000313" key="1">
    <source>
        <dbReference type="EMBL" id="HJF08601.1"/>
    </source>
</evidence>
<dbReference type="Proteomes" id="UP000718012">
    <property type="component" value="Unassembled WGS sequence"/>
</dbReference>
<dbReference type="Pfam" id="PF12686">
    <property type="entry name" value="DUF3800"/>
    <property type="match status" value="1"/>
</dbReference>
<evidence type="ECO:0000313" key="2">
    <source>
        <dbReference type="Proteomes" id="UP000718012"/>
    </source>
</evidence>
<protein>
    <submittedName>
        <fullName evidence="1">DUF3800 domain-containing protein</fullName>
    </submittedName>
</protein>
<comment type="caution">
    <text evidence="1">The sequence shown here is derived from an EMBL/GenBank/DDBJ whole genome shotgun (WGS) entry which is preliminary data.</text>
</comment>
<organism evidence="1 2">
    <name type="scientific">Phocaeicola coprocola</name>
    <dbReference type="NCBI Taxonomy" id="310298"/>
    <lineage>
        <taxon>Bacteria</taxon>
        <taxon>Pseudomonadati</taxon>
        <taxon>Bacteroidota</taxon>
        <taxon>Bacteroidia</taxon>
        <taxon>Bacteroidales</taxon>
        <taxon>Bacteroidaceae</taxon>
        <taxon>Phocaeicola</taxon>
    </lineage>
</organism>
<name>A0A921FEZ4_9BACT</name>
<accession>A0A921FEZ4</accession>
<reference evidence="1" key="2">
    <citation type="submission" date="2021-09" db="EMBL/GenBank/DDBJ databases">
        <authorList>
            <person name="Gilroy R."/>
        </authorList>
    </citation>
    <scope>NUCLEOTIDE SEQUENCE</scope>
    <source>
        <strain evidence="1">CHK165-8395</strain>
    </source>
</reference>
<dbReference type="EMBL" id="DYXD01000236">
    <property type="protein sequence ID" value="HJF08601.1"/>
    <property type="molecule type" value="Genomic_DNA"/>
</dbReference>
<dbReference type="AlphaFoldDB" id="A0A921FEZ4"/>
<sequence length="209" mass="24231">MDKKFYIDESGNTGDLVVTEEDANFSSQEYFTLACIGLNDSSLPDLENFIKELKLKYKIQSPELKFSKMKGIFGKKIGFILELLKFIEESCDVLIEIVDKKYFLSTTIVNCLINPPYIQPDMNQDTRKSIHLDLSQWVYDHVTKEFLIKFTYISRNPSEEGLRELFDDLLALAKETEDILSDSICLSVEESIEYFKIIKNDKTLFDRDA</sequence>
<reference evidence="1" key="1">
    <citation type="journal article" date="2021" name="PeerJ">
        <title>Extensive microbial diversity within the chicken gut microbiome revealed by metagenomics and culture.</title>
        <authorList>
            <person name="Gilroy R."/>
            <person name="Ravi A."/>
            <person name="Getino M."/>
            <person name="Pursley I."/>
            <person name="Horton D.L."/>
            <person name="Alikhan N.F."/>
            <person name="Baker D."/>
            <person name="Gharbi K."/>
            <person name="Hall N."/>
            <person name="Watson M."/>
            <person name="Adriaenssens E.M."/>
            <person name="Foster-Nyarko E."/>
            <person name="Jarju S."/>
            <person name="Secka A."/>
            <person name="Antonio M."/>
            <person name="Oren A."/>
            <person name="Chaudhuri R.R."/>
            <person name="La Ragione R."/>
            <person name="Hildebrand F."/>
            <person name="Pallen M.J."/>
        </authorList>
    </citation>
    <scope>NUCLEOTIDE SEQUENCE</scope>
    <source>
        <strain evidence="1">CHK165-8395</strain>
    </source>
</reference>